<dbReference type="PANTHER" id="PTHR24394:SF29">
    <property type="entry name" value="MYONEURIN"/>
    <property type="match status" value="1"/>
</dbReference>
<protein>
    <submittedName>
        <fullName evidence="10">Zinc finger protein 454</fullName>
    </submittedName>
</protein>
<keyword evidence="5" id="KW-0862">Zinc</keyword>
<keyword evidence="11" id="KW-1185">Reference proteome</keyword>
<gene>
    <name evidence="10" type="primary">ZNF454</name>
    <name evidence="10" type="ORF">EVAR_54566_1</name>
</gene>
<evidence type="ECO:0000259" key="9">
    <source>
        <dbReference type="PROSITE" id="PS50157"/>
    </source>
</evidence>
<dbReference type="SMART" id="SM00355">
    <property type="entry name" value="ZnF_C2H2"/>
    <property type="match status" value="6"/>
</dbReference>
<feature type="domain" description="C2H2-type" evidence="9">
    <location>
        <begin position="290"/>
        <end position="317"/>
    </location>
</feature>
<evidence type="ECO:0000256" key="5">
    <source>
        <dbReference type="ARBA" id="ARBA00022833"/>
    </source>
</evidence>
<evidence type="ECO:0000256" key="3">
    <source>
        <dbReference type="ARBA" id="ARBA00022737"/>
    </source>
</evidence>
<evidence type="ECO:0000256" key="1">
    <source>
        <dbReference type="ARBA" id="ARBA00004123"/>
    </source>
</evidence>
<keyword evidence="6" id="KW-0539">Nucleus</keyword>
<feature type="domain" description="C2H2-type" evidence="9">
    <location>
        <begin position="318"/>
        <end position="345"/>
    </location>
</feature>
<dbReference type="PANTHER" id="PTHR24394">
    <property type="entry name" value="ZINC FINGER PROTEIN"/>
    <property type="match status" value="1"/>
</dbReference>
<comment type="subcellular location">
    <subcellularLocation>
        <location evidence="1">Nucleus</location>
    </subcellularLocation>
</comment>
<dbReference type="GO" id="GO:0008270">
    <property type="term" value="F:zinc ion binding"/>
    <property type="evidence" value="ECO:0007669"/>
    <property type="project" value="UniProtKB-KW"/>
</dbReference>
<feature type="domain" description="C2H2-type" evidence="9">
    <location>
        <begin position="31"/>
        <end position="59"/>
    </location>
</feature>
<dbReference type="Gene3D" id="3.30.160.60">
    <property type="entry name" value="Classic Zinc Finger"/>
    <property type="match status" value="5"/>
</dbReference>
<evidence type="ECO:0000256" key="6">
    <source>
        <dbReference type="ARBA" id="ARBA00023242"/>
    </source>
</evidence>
<dbReference type="AlphaFoldDB" id="A0A4C1YFW5"/>
<evidence type="ECO:0000313" key="11">
    <source>
        <dbReference type="Proteomes" id="UP000299102"/>
    </source>
</evidence>
<dbReference type="EMBL" id="BGZK01001199">
    <property type="protein sequence ID" value="GBP74213.1"/>
    <property type="molecule type" value="Genomic_DNA"/>
</dbReference>
<organism evidence="10 11">
    <name type="scientific">Eumeta variegata</name>
    <name type="common">Bagworm moth</name>
    <name type="synonym">Eumeta japonica</name>
    <dbReference type="NCBI Taxonomy" id="151549"/>
    <lineage>
        <taxon>Eukaryota</taxon>
        <taxon>Metazoa</taxon>
        <taxon>Ecdysozoa</taxon>
        <taxon>Arthropoda</taxon>
        <taxon>Hexapoda</taxon>
        <taxon>Insecta</taxon>
        <taxon>Pterygota</taxon>
        <taxon>Neoptera</taxon>
        <taxon>Endopterygota</taxon>
        <taxon>Lepidoptera</taxon>
        <taxon>Glossata</taxon>
        <taxon>Ditrysia</taxon>
        <taxon>Tineoidea</taxon>
        <taxon>Psychidae</taxon>
        <taxon>Oiketicinae</taxon>
        <taxon>Eumeta</taxon>
    </lineage>
</organism>
<dbReference type="FunFam" id="3.30.160.60:FF:000670">
    <property type="entry name" value="zinc finger protein 22"/>
    <property type="match status" value="1"/>
</dbReference>
<accession>A0A4C1YFW5</accession>
<evidence type="ECO:0000256" key="2">
    <source>
        <dbReference type="ARBA" id="ARBA00022723"/>
    </source>
</evidence>
<dbReference type="FunFam" id="3.30.160.60:FF:001049">
    <property type="entry name" value="zinc finger protein 319"/>
    <property type="match status" value="1"/>
</dbReference>
<evidence type="ECO:0000256" key="4">
    <source>
        <dbReference type="ARBA" id="ARBA00022771"/>
    </source>
</evidence>
<dbReference type="GO" id="GO:0000981">
    <property type="term" value="F:DNA-binding transcription factor activity, RNA polymerase II-specific"/>
    <property type="evidence" value="ECO:0007669"/>
    <property type="project" value="TreeGrafter"/>
</dbReference>
<keyword evidence="2" id="KW-0479">Metal-binding</keyword>
<dbReference type="FunFam" id="3.30.160.60:FF:000303">
    <property type="entry name" value="Zinc finger protein 41"/>
    <property type="match status" value="1"/>
</dbReference>
<dbReference type="PROSITE" id="PS00028">
    <property type="entry name" value="ZINC_FINGER_C2H2_1"/>
    <property type="match status" value="6"/>
</dbReference>
<evidence type="ECO:0000256" key="8">
    <source>
        <dbReference type="SAM" id="MobiDB-lite"/>
    </source>
</evidence>
<dbReference type="InterPro" id="IPR036236">
    <property type="entry name" value="Znf_C2H2_sf"/>
</dbReference>
<dbReference type="Pfam" id="PF12874">
    <property type="entry name" value="zf-met"/>
    <property type="match status" value="1"/>
</dbReference>
<proteinExistence type="predicted"/>
<evidence type="ECO:0000313" key="10">
    <source>
        <dbReference type="EMBL" id="GBP74213.1"/>
    </source>
</evidence>
<reference evidence="10 11" key="1">
    <citation type="journal article" date="2019" name="Commun. Biol.">
        <title>The bagworm genome reveals a unique fibroin gene that provides high tensile strength.</title>
        <authorList>
            <person name="Kono N."/>
            <person name="Nakamura H."/>
            <person name="Ohtoshi R."/>
            <person name="Tomita M."/>
            <person name="Numata K."/>
            <person name="Arakawa K."/>
        </authorList>
    </citation>
    <scope>NUCLEOTIDE SEQUENCE [LARGE SCALE GENOMIC DNA]</scope>
</reference>
<dbReference type="SUPFAM" id="SSF57667">
    <property type="entry name" value="beta-beta-alpha zinc fingers"/>
    <property type="match status" value="3"/>
</dbReference>
<dbReference type="PROSITE" id="PS50157">
    <property type="entry name" value="ZINC_FINGER_C2H2_2"/>
    <property type="match status" value="6"/>
</dbReference>
<dbReference type="FunFam" id="3.30.160.60:FF:000110">
    <property type="entry name" value="Zinc finger protein-like"/>
    <property type="match status" value="1"/>
</dbReference>
<feature type="region of interest" description="Disordered" evidence="8">
    <location>
        <begin position="131"/>
        <end position="167"/>
    </location>
</feature>
<keyword evidence="3" id="KW-0677">Repeat</keyword>
<feature type="domain" description="C2H2-type" evidence="9">
    <location>
        <begin position="233"/>
        <end position="261"/>
    </location>
</feature>
<feature type="domain" description="C2H2-type" evidence="9">
    <location>
        <begin position="262"/>
        <end position="289"/>
    </location>
</feature>
<dbReference type="Pfam" id="PF00096">
    <property type="entry name" value="zf-C2H2"/>
    <property type="match status" value="5"/>
</dbReference>
<feature type="compositionally biased region" description="Basic and acidic residues" evidence="8">
    <location>
        <begin position="141"/>
        <end position="151"/>
    </location>
</feature>
<dbReference type="GO" id="GO:0005634">
    <property type="term" value="C:nucleus"/>
    <property type="evidence" value="ECO:0007669"/>
    <property type="project" value="UniProtKB-SubCell"/>
</dbReference>
<dbReference type="InterPro" id="IPR013087">
    <property type="entry name" value="Znf_C2H2_type"/>
</dbReference>
<dbReference type="Proteomes" id="UP000299102">
    <property type="component" value="Unassembled WGS sequence"/>
</dbReference>
<sequence length="457" mass="52739">MEETSMAQIIRLIKPQNVPIELESSDVEDETPCRLCNKTFANMVALKNHVRIMHSVEYEAGANPDNWYPQQSQLVEPRAIVLEGSENQEEDEKKLVEKKTAELMMSLKPQSLMSLASEDVSYIIIKAEPEDETEKAKKRKLKEEKEKEHPTPKRNYNRSRDKEPETITGPFECLEPSSHVADSTCHQIFFSCCEYSIHHRDEHSRRRRMPRCQVCERLLNEGPADPTKPEYPYPCQVCGEGFHNNKMLQEHTSTAHVKLKPFQCSICLKRFTQQGGLQQHMRMHSGDRPYPCNFCSKAFTQKSGRDQHLRTHTKIKPYRCVVCSKTFCQPVHLKQHMRTHTNVAPFECGLCNKRFKQSSHLNYHLKSHNESEFTEEQKEKFANLLYVIQRYSDTNKEGYTRKQLQPAPVQAQQGVLCIGNEDGSERVAVDSDVAEVPTTSYVLNEHGNQAWCVKLVS</sequence>
<keyword evidence="4 7" id="KW-0863">Zinc-finger</keyword>
<evidence type="ECO:0000256" key="7">
    <source>
        <dbReference type="PROSITE-ProRule" id="PRU00042"/>
    </source>
</evidence>
<dbReference type="OrthoDB" id="3437960at2759"/>
<dbReference type="STRING" id="151549.A0A4C1YFW5"/>
<comment type="caution">
    <text evidence="10">The sequence shown here is derived from an EMBL/GenBank/DDBJ whole genome shotgun (WGS) entry which is preliminary data.</text>
</comment>
<name>A0A4C1YFW5_EUMVA</name>
<feature type="domain" description="C2H2-type" evidence="9">
    <location>
        <begin position="346"/>
        <end position="373"/>
    </location>
</feature>
<dbReference type="GO" id="GO:1990837">
    <property type="term" value="F:sequence-specific double-stranded DNA binding"/>
    <property type="evidence" value="ECO:0007669"/>
    <property type="project" value="UniProtKB-ARBA"/>
</dbReference>